<feature type="region of interest" description="Disordered" evidence="4">
    <location>
        <begin position="647"/>
        <end position="675"/>
    </location>
</feature>
<dbReference type="CDD" id="cd00051">
    <property type="entry name" value="EFh"/>
    <property type="match status" value="1"/>
</dbReference>
<evidence type="ECO:0000259" key="5">
    <source>
        <dbReference type="PROSITE" id="PS50222"/>
    </source>
</evidence>
<dbReference type="GO" id="GO:0016460">
    <property type="term" value="C:myosin II complex"/>
    <property type="evidence" value="ECO:0007669"/>
    <property type="project" value="TreeGrafter"/>
</dbReference>
<dbReference type="AlphaFoldDB" id="A0A8W8MZ47"/>
<proteinExistence type="predicted"/>
<feature type="region of interest" description="Disordered" evidence="4">
    <location>
        <begin position="1"/>
        <end position="50"/>
    </location>
</feature>
<feature type="compositionally biased region" description="Basic and acidic residues" evidence="4">
    <location>
        <begin position="282"/>
        <end position="362"/>
    </location>
</feature>
<dbReference type="InterPro" id="IPR018247">
    <property type="entry name" value="EF_Hand_1_Ca_BS"/>
</dbReference>
<protein>
    <recommendedName>
        <fullName evidence="5">EF-hand domain-containing protein</fullName>
    </recommendedName>
</protein>
<keyword evidence="1" id="KW-0677">Repeat</keyword>
<evidence type="ECO:0000256" key="3">
    <source>
        <dbReference type="ARBA" id="ARBA00023179"/>
    </source>
</evidence>
<feature type="domain" description="EF-hand" evidence="5">
    <location>
        <begin position="137"/>
        <end position="172"/>
    </location>
</feature>
<dbReference type="EnsemblMetazoa" id="G3954.2">
    <property type="protein sequence ID" value="G3954.2:cds"/>
    <property type="gene ID" value="G3954"/>
</dbReference>
<keyword evidence="7" id="KW-1185">Reference proteome</keyword>
<feature type="compositionally biased region" description="Basic and acidic residues" evidence="4">
    <location>
        <begin position="230"/>
        <end position="266"/>
    </location>
</feature>
<dbReference type="GO" id="GO:0005509">
    <property type="term" value="F:calcium ion binding"/>
    <property type="evidence" value="ECO:0007669"/>
    <property type="project" value="InterPro"/>
</dbReference>
<feature type="domain" description="EF-hand" evidence="5">
    <location>
        <begin position="173"/>
        <end position="208"/>
    </location>
</feature>
<feature type="region of interest" description="Disordered" evidence="4">
    <location>
        <begin position="209"/>
        <end position="426"/>
    </location>
</feature>
<evidence type="ECO:0000313" key="6">
    <source>
        <dbReference type="EnsemblMetazoa" id="G3954.2:cds"/>
    </source>
</evidence>
<dbReference type="InterPro" id="IPR050230">
    <property type="entry name" value="CALM/Myosin/TropC-like"/>
</dbReference>
<feature type="compositionally biased region" description="Basic and acidic residues" evidence="4">
    <location>
        <begin position="212"/>
        <end position="222"/>
    </location>
</feature>
<dbReference type="PROSITE" id="PS00018">
    <property type="entry name" value="EF_HAND_1"/>
    <property type="match status" value="2"/>
</dbReference>
<dbReference type="FunFam" id="1.10.238.10:FF:000001">
    <property type="entry name" value="Calmodulin 1"/>
    <property type="match status" value="1"/>
</dbReference>
<dbReference type="SUPFAM" id="SSF47473">
    <property type="entry name" value="EF-hand"/>
    <property type="match status" value="1"/>
</dbReference>
<evidence type="ECO:0000256" key="2">
    <source>
        <dbReference type="ARBA" id="ARBA00022837"/>
    </source>
</evidence>
<feature type="compositionally biased region" description="Low complexity" evidence="4">
    <location>
        <begin position="400"/>
        <end position="415"/>
    </location>
</feature>
<dbReference type="InterPro" id="IPR002048">
    <property type="entry name" value="EF_hand_dom"/>
</dbReference>
<dbReference type="Pfam" id="PF13499">
    <property type="entry name" value="EF-hand_7"/>
    <property type="match status" value="1"/>
</dbReference>
<sequence>MSDAHKQWSKVKLVRKVLEKPTKSQSKSHRSKSEAKQAENDSKKKMEKVEEVDPQEVFRQLVLDAIKTAFELVTVNGEININVDNIFPLMKTLQLNPNDEPIMDMIRTACIDTYGNINELEWDEKVIEQRRQATGDDFEEDIKSAFSLIDKDADGVITTSDIYELMMGLGEMMTDEEIAEFIKTADLDNDGQINYRDFRIFLLGDTGEPFEEPVREEPKQETIAEEDENKQEGGDEKKEGEEEKKEEEVKKEEPKKPELSAEEKAKRERRKALMMGYTMKIQAEEKKRQEELRIQEEKRKEEERIKQEKEEEERKREEEKRQEEEKRKEEERRKVEEEERQRKKEEMEKENLEMEHRGKRDSGIGSESDLDFNRPGSGIISVTVKHTAAENGETEDVFESQSASGSAKRPSSSRPMSATPSVRSIAEDVTIIDDDSEHEFGEFADDFQRMRTSSARSRLLSGKSRVSSGCSRLSKIRESGAGSSISELTDLNLSKNMDSMALSDDEEPIKNNKFTHSLSDRQSYYIQNFDSRHGYCEIGTNDDQENDVSVTQYSKYETAPLFVKYNNGFPVRQLQRCKSASKIQTIKKLEQCILRRQNTDSNINMEAIRQANETSRHPVIKTNANGLVCSHINMKLLVKPDDKEDFSSYSRTLTRRPKTAPVLRSARSQDEAPELDENNNKIVNVVDLSESLYTESMGYPETPDLSLKHSGYKSVWPLARVKSARNSKINNGKNIELNSISRRLERVEVPFTRPKSAFEFSCGPKHDYNGQSFRKKSQRAIITLELPYCQQNNIKRMSRLSKMAHSKPQRA</sequence>
<dbReference type="SMART" id="SM00054">
    <property type="entry name" value="EFh"/>
    <property type="match status" value="2"/>
</dbReference>
<dbReference type="InterPro" id="IPR011992">
    <property type="entry name" value="EF-hand-dom_pair"/>
</dbReference>
<dbReference type="Proteomes" id="UP000005408">
    <property type="component" value="Unassembled WGS sequence"/>
</dbReference>
<dbReference type="PANTHER" id="PTHR23048">
    <property type="entry name" value="MYOSIN LIGHT CHAIN 1, 3"/>
    <property type="match status" value="1"/>
</dbReference>
<dbReference type="PROSITE" id="PS50222">
    <property type="entry name" value="EF_HAND_2"/>
    <property type="match status" value="2"/>
</dbReference>
<organism evidence="6 7">
    <name type="scientific">Magallana gigas</name>
    <name type="common">Pacific oyster</name>
    <name type="synonym">Crassostrea gigas</name>
    <dbReference type="NCBI Taxonomy" id="29159"/>
    <lineage>
        <taxon>Eukaryota</taxon>
        <taxon>Metazoa</taxon>
        <taxon>Spiralia</taxon>
        <taxon>Lophotrochozoa</taxon>
        <taxon>Mollusca</taxon>
        <taxon>Bivalvia</taxon>
        <taxon>Autobranchia</taxon>
        <taxon>Pteriomorphia</taxon>
        <taxon>Ostreida</taxon>
        <taxon>Ostreoidea</taxon>
        <taxon>Ostreidae</taxon>
        <taxon>Magallana</taxon>
    </lineage>
</organism>
<reference evidence="6" key="1">
    <citation type="submission" date="2022-08" db="UniProtKB">
        <authorList>
            <consortium name="EnsemblMetazoa"/>
        </authorList>
    </citation>
    <scope>IDENTIFICATION</scope>
    <source>
        <strain evidence="6">05x7-T-G4-1.051#20</strain>
    </source>
</reference>
<evidence type="ECO:0000313" key="7">
    <source>
        <dbReference type="Proteomes" id="UP000005408"/>
    </source>
</evidence>
<feature type="compositionally biased region" description="Basic and acidic residues" evidence="4">
    <location>
        <begin position="31"/>
        <end position="50"/>
    </location>
</feature>
<name>A0A8W8MZ47_MAGGI</name>
<dbReference type="Gene3D" id="1.10.238.10">
    <property type="entry name" value="EF-hand"/>
    <property type="match status" value="1"/>
</dbReference>
<evidence type="ECO:0000256" key="1">
    <source>
        <dbReference type="ARBA" id="ARBA00022737"/>
    </source>
</evidence>
<dbReference type="PANTHER" id="PTHR23048:SF0">
    <property type="entry name" value="CALMODULIN LIKE 3"/>
    <property type="match status" value="1"/>
</dbReference>
<evidence type="ECO:0000256" key="4">
    <source>
        <dbReference type="SAM" id="MobiDB-lite"/>
    </source>
</evidence>
<keyword evidence="3" id="KW-0514">Muscle protein</keyword>
<accession>A0A8W8MZ47</accession>
<keyword evidence="2" id="KW-0106">Calcium</keyword>